<gene>
    <name evidence="1" type="ORF">RF11_07031</name>
</gene>
<organism evidence="1 2">
    <name type="scientific">Thelohanellus kitauei</name>
    <name type="common">Myxosporean</name>
    <dbReference type="NCBI Taxonomy" id="669202"/>
    <lineage>
        <taxon>Eukaryota</taxon>
        <taxon>Metazoa</taxon>
        <taxon>Cnidaria</taxon>
        <taxon>Myxozoa</taxon>
        <taxon>Myxosporea</taxon>
        <taxon>Bivalvulida</taxon>
        <taxon>Platysporina</taxon>
        <taxon>Myxobolidae</taxon>
        <taxon>Thelohanellus</taxon>
    </lineage>
</organism>
<sequence length="102" mass="11736">MLIFTGCHRDIQNADHCSVCRVELSRPMLHPDVDFTLAASKICLIFIGHDCRGILNLVRCYLEPDMTVILIWVQENTGSMCGPVSHRQLRQKRPAMYRFNAF</sequence>
<dbReference type="Proteomes" id="UP000031668">
    <property type="component" value="Unassembled WGS sequence"/>
</dbReference>
<dbReference type="EMBL" id="JWZT01000221">
    <property type="protein sequence ID" value="KII74840.1"/>
    <property type="molecule type" value="Genomic_DNA"/>
</dbReference>
<keyword evidence="2" id="KW-1185">Reference proteome</keyword>
<proteinExistence type="predicted"/>
<evidence type="ECO:0000313" key="1">
    <source>
        <dbReference type="EMBL" id="KII74840.1"/>
    </source>
</evidence>
<dbReference type="AlphaFoldDB" id="A0A0C2NEP7"/>
<name>A0A0C2NEP7_THEKT</name>
<evidence type="ECO:0000313" key="2">
    <source>
        <dbReference type="Proteomes" id="UP000031668"/>
    </source>
</evidence>
<reference evidence="1 2" key="1">
    <citation type="journal article" date="2014" name="Genome Biol. Evol.">
        <title>The genome of the myxosporean Thelohanellus kitauei shows adaptations to nutrient acquisition within its fish host.</title>
        <authorList>
            <person name="Yang Y."/>
            <person name="Xiong J."/>
            <person name="Zhou Z."/>
            <person name="Huo F."/>
            <person name="Miao W."/>
            <person name="Ran C."/>
            <person name="Liu Y."/>
            <person name="Zhang J."/>
            <person name="Feng J."/>
            <person name="Wang M."/>
            <person name="Wang M."/>
            <person name="Wang L."/>
            <person name="Yao B."/>
        </authorList>
    </citation>
    <scope>NUCLEOTIDE SEQUENCE [LARGE SCALE GENOMIC DNA]</scope>
    <source>
        <strain evidence="1">Wuqing</strain>
    </source>
</reference>
<comment type="caution">
    <text evidence="1">The sequence shown here is derived from an EMBL/GenBank/DDBJ whole genome shotgun (WGS) entry which is preliminary data.</text>
</comment>
<protein>
    <submittedName>
        <fullName evidence="1">Uncharacterized protein</fullName>
    </submittedName>
</protein>
<accession>A0A0C2NEP7</accession>